<dbReference type="AlphaFoldDB" id="A0A0A9F1Z4"/>
<sequence length="65" mass="7736">MLLIMLYFSDTCFCLNTCLRYLLLVVLETYIQDNYKILFLTMICWIILQVSLPRESIIIFVYDSG</sequence>
<name>A0A0A9F1Z4_ARUDO</name>
<reference evidence="1" key="2">
    <citation type="journal article" date="2015" name="Data Brief">
        <title>Shoot transcriptome of the giant reed, Arundo donax.</title>
        <authorList>
            <person name="Barrero R.A."/>
            <person name="Guerrero F.D."/>
            <person name="Moolhuijzen P."/>
            <person name="Goolsby J.A."/>
            <person name="Tidwell J."/>
            <person name="Bellgard S.E."/>
            <person name="Bellgard M.I."/>
        </authorList>
    </citation>
    <scope>NUCLEOTIDE SEQUENCE</scope>
    <source>
        <tissue evidence="1">Shoot tissue taken approximately 20 cm above the soil surface</tissue>
    </source>
</reference>
<proteinExistence type="predicted"/>
<accession>A0A0A9F1Z4</accession>
<evidence type="ECO:0000313" key="1">
    <source>
        <dbReference type="EMBL" id="JAE06362.1"/>
    </source>
</evidence>
<organism evidence="1">
    <name type="scientific">Arundo donax</name>
    <name type="common">Giant reed</name>
    <name type="synonym">Donax arundinaceus</name>
    <dbReference type="NCBI Taxonomy" id="35708"/>
    <lineage>
        <taxon>Eukaryota</taxon>
        <taxon>Viridiplantae</taxon>
        <taxon>Streptophyta</taxon>
        <taxon>Embryophyta</taxon>
        <taxon>Tracheophyta</taxon>
        <taxon>Spermatophyta</taxon>
        <taxon>Magnoliopsida</taxon>
        <taxon>Liliopsida</taxon>
        <taxon>Poales</taxon>
        <taxon>Poaceae</taxon>
        <taxon>PACMAD clade</taxon>
        <taxon>Arundinoideae</taxon>
        <taxon>Arundineae</taxon>
        <taxon>Arundo</taxon>
    </lineage>
</organism>
<dbReference type="EMBL" id="GBRH01191534">
    <property type="protein sequence ID" value="JAE06362.1"/>
    <property type="molecule type" value="Transcribed_RNA"/>
</dbReference>
<reference evidence="1" key="1">
    <citation type="submission" date="2014-09" db="EMBL/GenBank/DDBJ databases">
        <authorList>
            <person name="Magalhaes I.L.F."/>
            <person name="Oliveira U."/>
            <person name="Santos F.R."/>
            <person name="Vidigal T.H.D.A."/>
            <person name="Brescovit A.D."/>
            <person name="Santos A.J."/>
        </authorList>
    </citation>
    <scope>NUCLEOTIDE SEQUENCE</scope>
    <source>
        <tissue evidence="1">Shoot tissue taken approximately 20 cm above the soil surface</tissue>
    </source>
</reference>
<protein>
    <submittedName>
        <fullName evidence="1">Uncharacterized protein</fullName>
    </submittedName>
</protein>